<dbReference type="Proteomes" id="UP000694568">
    <property type="component" value="Unplaced"/>
</dbReference>
<evidence type="ECO:0000313" key="1">
    <source>
        <dbReference type="Ensembl" id="ENSSLUP00000002631.1"/>
    </source>
</evidence>
<protein>
    <recommendedName>
        <fullName evidence="3">FH2 domain-containing protein</fullName>
    </recommendedName>
</protein>
<dbReference type="InterPro" id="IPR042201">
    <property type="entry name" value="FH2_Formin_sf"/>
</dbReference>
<dbReference type="AlphaFoldDB" id="A0A8C9WZD8"/>
<dbReference type="GeneTree" id="ENSGT00940000154289"/>
<evidence type="ECO:0000313" key="2">
    <source>
        <dbReference type="Proteomes" id="UP000694568"/>
    </source>
</evidence>
<proteinExistence type="predicted"/>
<reference evidence="1" key="2">
    <citation type="submission" date="2025-09" db="UniProtKB">
        <authorList>
            <consortium name="Ensembl"/>
        </authorList>
    </citation>
    <scope>IDENTIFICATION</scope>
</reference>
<organism evidence="1 2">
    <name type="scientific">Sander lucioperca</name>
    <name type="common">Pike-perch</name>
    <name type="synonym">Perca lucioperca</name>
    <dbReference type="NCBI Taxonomy" id="283035"/>
    <lineage>
        <taxon>Eukaryota</taxon>
        <taxon>Metazoa</taxon>
        <taxon>Chordata</taxon>
        <taxon>Craniata</taxon>
        <taxon>Vertebrata</taxon>
        <taxon>Euteleostomi</taxon>
        <taxon>Actinopterygii</taxon>
        <taxon>Neopterygii</taxon>
        <taxon>Teleostei</taxon>
        <taxon>Neoteleostei</taxon>
        <taxon>Acanthomorphata</taxon>
        <taxon>Eupercaria</taxon>
        <taxon>Perciformes</taxon>
        <taxon>Percoidei</taxon>
        <taxon>Percidae</taxon>
        <taxon>Luciopercinae</taxon>
        <taxon>Sander</taxon>
    </lineage>
</organism>
<accession>A0A8C9WZD8</accession>
<dbReference type="SUPFAM" id="SSF101447">
    <property type="entry name" value="Formin homology 2 domain (FH2 domain)"/>
    <property type="match status" value="1"/>
</dbReference>
<reference evidence="1" key="1">
    <citation type="submission" date="2025-08" db="UniProtKB">
        <authorList>
            <consortium name="Ensembl"/>
        </authorList>
    </citation>
    <scope>IDENTIFICATION</scope>
</reference>
<name>A0A8C9WZD8_SANLU</name>
<evidence type="ECO:0008006" key="3">
    <source>
        <dbReference type="Google" id="ProtNLM"/>
    </source>
</evidence>
<dbReference type="Gene3D" id="1.20.58.2220">
    <property type="entry name" value="Formin, FH2 domain"/>
    <property type="match status" value="1"/>
</dbReference>
<keyword evidence="2" id="KW-1185">Reference proteome</keyword>
<sequence length="161" mass="18741">LILSPPFDYKSIFPLPEPQDVFLAAQVKFDDLNRDLRQLGRDLTRCEKDVQKVCSDSPGKNLQPFKDKMEAFVLSGDFQDLVLYFGLKPKSGEKEVTPGHLLMLWFEFCADFKARWKRENKTISNERYQITLCISRTTTVCKNTYYKTLYIIKGSFVVCFD</sequence>
<dbReference type="Ensembl" id="ENSSLUT00000002727.1">
    <property type="protein sequence ID" value="ENSSLUP00000002631.1"/>
    <property type="gene ID" value="ENSSLUG00000001172.1"/>
</dbReference>